<dbReference type="EMBL" id="WBWS01000007">
    <property type="protein sequence ID" value="KAB2771019.1"/>
    <property type="molecule type" value="Genomic_DNA"/>
</dbReference>
<dbReference type="Gene3D" id="3.40.140.120">
    <property type="match status" value="1"/>
</dbReference>
<gene>
    <name evidence="2" type="ORF">F9L04_08470</name>
</gene>
<dbReference type="NCBIfam" id="TIGR01537">
    <property type="entry name" value="portal_HK97"/>
    <property type="match status" value="1"/>
</dbReference>
<dbReference type="Pfam" id="PF04860">
    <property type="entry name" value="Phage_portal"/>
    <property type="match status" value="1"/>
</dbReference>
<evidence type="ECO:0000313" key="3">
    <source>
        <dbReference type="Proteomes" id="UP000481876"/>
    </source>
</evidence>
<feature type="compositionally biased region" description="Basic and acidic residues" evidence="1">
    <location>
        <begin position="392"/>
        <end position="401"/>
    </location>
</feature>
<accession>A0A6L3Z711</accession>
<organism evidence="2 3">
    <name type="scientific">Brucella anthropi</name>
    <name type="common">Ochrobactrum anthropi</name>
    <dbReference type="NCBI Taxonomy" id="529"/>
    <lineage>
        <taxon>Bacteria</taxon>
        <taxon>Pseudomonadati</taxon>
        <taxon>Pseudomonadota</taxon>
        <taxon>Alphaproteobacteria</taxon>
        <taxon>Hyphomicrobiales</taxon>
        <taxon>Brucellaceae</taxon>
        <taxon>Brucella/Ochrobactrum group</taxon>
        <taxon>Brucella</taxon>
    </lineage>
</organism>
<reference evidence="2 3" key="1">
    <citation type="submission" date="2019-09" db="EMBL/GenBank/DDBJ databases">
        <title>Taxonomic organization of the family Brucellaceae based on a phylogenomic approach.</title>
        <authorList>
            <person name="Leclercq S."/>
            <person name="Cloeckaert A."/>
            <person name="Zygmunt M.S."/>
        </authorList>
    </citation>
    <scope>NUCLEOTIDE SEQUENCE [LARGE SCALE GENOMIC DNA]</scope>
    <source>
        <strain evidence="2 3">LMG 3313</strain>
    </source>
</reference>
<dbReference type="AlphaFoldDB" id="A0A6L3Z711"/>
<dbReference type="InterPro" id="IPR006427">
    <property type="entry name" value="Portal_HK97"/>
</dbReference>
<dbReference type="RefSeq" id="WP_151663429.1">
    <property type="nucleotide sequence ID" value="NZ_JAFEHG010000001.1"/>
</dbReference>
<comment type="caution">
    <text evidence="2">The sequence shown here is derived from an EMBL/GenBank/DDBJ whole genome shotgun (WGS) entry which is preliminary data.</text>
</comment>
<dbReference type="Gene3D" id="3.30.1120.70">
    <property type="match status" value="1"/>
</dbReference>
<sequence length="438" mass="48331">MAFWSNWFGGAKPPAASPRASFQDAGGGIVITTAQQLEEALRSGTVTASGAAVTPDSAMRVAAVYACVRIISGAVATLPLHIKRRVDERTREDASDTPIWTVLRRKPNRWQTPSQFRRMLQAHLLLRGNAYAMIVRSRGQVQELIPLHPDRVAVKQRDDLALEYIYTRQDGRRIRLRQDEVFHLVGLTLDGVHGVSAICYARETIGLSLAMEDHGATTFRNGARVSGVLKHPNKLGPEAVANLKAGLEEFRSGGEQEGKNLILEEGMDYARIAMTAEDAQWIESRKFSRTDIAMFFGVPPHMIGDTEKSTSWGTGIEQQSIGFVAYTLEDHLTMWEEAINRDLIGPEGKGNENLYARFNRAALVKGDIKARWEAYVKGLQWGVYSPNEIRALEDQNPRDGGDIFYPPPNTAGVPQHDDADQSATAGSGDGGIDQHRND</sequence>
<proteinExistence type="predicted"/>
<protein>
    <submittedName>
        <fullName evidence="2">Phage portal protein</fullName>
    </submittedName>
</protein>
<dbReference type="InterPro" id="IPR006944">
    <property type="entry name" value="Phage/GTA_portal"/>
</dbReference>
<dbReference type="Proteomes" id="UP000481876">
    <property type="component" value="Unassembled WGS sequence"/>
</dbReference>
<evidence type="ECO:0000256" key="1">
    <source>
        <dbReference type="SAM" id="MobiDB-lite"/>
    </source>
</evidence>
<dbReference type="Gene3D" id="1.20.1270.210">
    <property type="match status" value="1"/>
</dbReference>
<name>A0A6L3Z711_BRUAN</name>
<feature type="region of interest" description="Disordered" evidence="1">
    <location>
        <begin position="392"/>
        <end position="438"/>
    </location>
</feature>
<evidence type="ECO:0000313" key="2">
    <source>
        <dbReference type="EMBL" id="KAB2771019.1"/>
    </source>
</evidence>